<feature type="region of interest" description="Disordered" evidence="1">
    <location>
        <begin position="73"/>
        <end position="112"/>
    </location>
</feature>
<accession>A0A3G8M9L8</accession>
<keyword evidence="2" id="KW-1133">Transmembrane helix</keyword>
<feature type="region of interest" description="Disordered" evidence="1">
    <location>
        <begin position="228"/>
        <end position="253"/>
    </location>
</feature>
<keyword evidence="2" id="KW-0472">Membrane</keyword>
<evidence type="ECO:0000313" key="4">
    <source>
        <dbReference type="Proteomes" id="UP000273982"/>
    </source>
</evidence>
<evidence type="ECO:0000256" key="1">
    <source>
        <dbReference type="SAM" id="MobiDB-lite"/>
    </source>
</evidence>
<dbReference type="EMBL" id="CP034086">
    <property type="protein sequence ID" value="AZG78184.1"/>
    <property type="molecule type" value="Genomic_DNA"/>
</dbReference>
<feature type="compositionally biased region" description="Basic and acidic residues" evidence="1">
    <location>
        <begin position="16"/>
        <end position="33"/>
    </location>
</feature>
<reference evidence="3 4" key="1">
    <citation type="submission" date="2018-11" db="EMBL/GenBank/DDBJ databases">
        <title>Genome squencing of methanotrophic bacteria isolated from alkaline groundwater in Korea.</title>
        <authorList>
            <person name="Nguyen L.N."/>
        </authorList>
    </citation>
    <scope>NUCLEOTIDE SEQUENCE [LARGE SCALE GENOMIC DNA]</scope>
    <source>
        <strain evidence="3 4">GW6</strain>
    </source>
</reference>
<dbReference type="KEGG" id="mros:EHO51_16400"/>
<proteinExistence type="predicted"/>
<dbReference type="Proteomes" id="UP000273982">
    <property type="component" value="Chromosome"/>
</dbReference>
<feature type="compositionally biased region" description="Basic and acidic residues" evidence="1">
    <location>
        <begin position="79"/>
        <end position="97"/>
    </location>
</feature>
<feature type="region of interest" description="Disordered" evidence="1">
    <location>
        <begin position="16"/>
        <end position="48"/>
    </location>
</feature>
<evidence type="ECO:0000313" key="3">
    <source>
        <dbReference type="EMBL" id="AZG78184.1"/>
    </source>
</evidence>
<sequence length="253" mass="28373">MSKTLLSDWTLVAFKQREEERRGEENRRGREQVDTAPFAPAGAPPRDNEMLRSEWTIAALQKRFAALEQRLAAVEQSEEERRRSERIEAAARARREEEQEQVVLGTSTDTAPDQSQAHWQEAEQPQFVQAEVEPREAGAILHAHEQVYEQKAPEIVGDSQGYKSRFEVHPAPRRGIVRTIASRFVSVVITALIAAAIGFGIAVFTVPIDKATQFHTYVNRALAGLHDKYRVERRTPPATPPDQGRSSSPGGSR</sequence>
<name>A0A3G8M9L8_9HYPH</name>
<feature type="transmembrane region" description="Helical" evidence="2">
    <location>
        <begin position="184"/>
        <end position="206"/>
    </location>
</feature>
<keyword evidence="2" id="KW-0812">Transmembrane</keyword>
<dbReference type="RefSeq" id="WP_124739775.1">
    <property type="nucleotide sequence ID" value="NZ_CP034086.1"/>
</dbReference>
<gene>
    <name evidence="3" type="ORF">EHO51_16400</name>
</gene>
<organism evidence="3 4">
    <name type="scientific">Methylocystis rosea</name>
    <dbReference type="NCBI Taxonomy" id="173366"/>
    <lineage>
        <taxon>Bacteria</taxon>
        <taxon>Pseudomonadati</taxon>
        <taxon>Pseudomonadota</taxon>
        <taxon>Alphaproteobacteria</taxon>
        <taxon>Hyphomicrobiales</taxon>
        <taxon>Methylocystaceae</taxon>
        <taxon>Methylocystis</taxon>
    </lineage>
</organism>
<dbReference type="AlphaFoldDB" id="A0A3G8M9L8"/>
<evidence type="ECO:0000256" key="2">
    <source>
        <dbReference type="SAM" id="Phobius"/>
    </source>
</evidence>
<protein>
    <submittedName>
        <fullName evidence="3">Uncharacterized protein</fullName>
    </submittedName>
</protein>
<feature type="compositionally biased region" description="Polar residues" evidence="1">
    <location>
        <begin position="244"/>
        <end position="253"/>
    </location>
</feature>